<gene>
    <name evidence="1" type="ORF">K441DRAFT_597329</name>
</gene>
<organism evidence="1 2">
    <name type="scientific">Cenococcum geophilum 1.58</name>
    <dbReference type="NCBI Taxonomy" id="794803"/>
    <lineage>
        <taxon>Eukaryota</taxon>
        <taxon>Fungi</taxon>
        <taxon>Dikarya</taxon>
        <taxon>Ascomycota</taxon>
        <taxon>Pezizomycotina</taxon>
        <taxon>Dothideomycetes</taxon>
        <taxon>Pleosporomycetidae</taxon>
        <taxon>Gloniales</taxon>
        <taxon>Gloniaceae</taxon>
        <taxon>Cenococcum</taxon>
    </lineage>
</organism>
<accession>A0ACC8EKZ5</accession>
<reference evidence="1 2" key="1">
    <citation type="journal article" date="2016" name="Nat. Commun.">
        <title>Ectomycorrhizal ecology is imprinted in the genome of the dominant symbiotic fungus Cenococcum geophilum.</title>
        <authorList>
            <consortium name="DOE Joint Genome Institute"/>
            <person name="Peter M."/>
            <person name="Kohler A."/>
            <person name="Ohm R.A."/>
            <person name="Kuo A."/>
            <person name="Krutzmann J."/>
            <person name="Morin E."/>
            <person name="Arend M."/>
            <person name="Barry K.W."/>
            <person name="Binder M."/>
            <person name="Choi C."/>
            <person name="Clum A."/>
            <person name="Copeland A."/>
            <person name="Grisel N."/>
            <person name="Haridas S."/>
            <person name="Kipfer T."/>
            <person name="LaButti K."/>
            <person name="Lindquist E."/>
            <person name="Lipzen A."/>
            <person name="Maire R."/>
            <person name="Meier B."/>
            <person name="Mihaltcheva S."/>
            <person name="Molinier V."/>
            <person name="Murat C."/>
            <person name="Poggeler S."/>
            <person name="Quandt C.A."/>
            <person name="Sperisen C."/>
            <person name="Tritt A."/>
            <person name="Tisserant E."/>
            <person name="Crous P.W."/>
            <person name="Henrissat B."/>
            <person name="Nehls U."/>
            <person name="Egli S."/>
            <person name="Spatafora J.W."/>
            <person name="Grigoriev I.V."/>
            <person name="Martin F.M."/>
        </authorList>
    </citation>
    <scope>NUCLEOTIDE SEQUENCE [LARGE SCALE GENOMIC DNA]</scope>
    <source>
        <strain evidence="1 2">1.58</strain>
    </source>
</reference>
<sequence>MEGNYPRLRNQPNGSASGRRPSLEGRRGGGPEGLAPPSVTIPGGKTRAERFEDERKQVIESCFSKADANGQPAESYITHIRIQEDAAYPQVPPPPNSPEANKKPRLIIISVRNSGRVRLHKARENPNKSFSIGKTWNLEDLSAVESFASSVPSTPEESQWKEWAGDSGFIVTIIKPYYWQAGTTKEKEFFIASLVKIYRKYTQGKVPQLIGFSPKEIDQILGLPGVKPRSGPPSQQRPGPPPSRPGRPTSPNRGPPPRVSPETFGTQQRQQSGSRGRPPTAGDGPPRAPSSQGPSPTPPYFPVRDPERQPRPQPSIERNMRQPASREQMRPIPGQAPSFTSSQHLTPQSSRSEFNQRPDTPESGSVSSKAPSLQRQQSPRRRPVLPDDTRSIDETPLDEPSLGISTTDRRRPNGFPAGDRREPSPRELRPGTAQSNGSSILSRNEEMFLDERPRNAPPERRRPPMLPANSSGQRSLATDSPSEFSTPLQTPPVTGTLQNGRRPQAPPPENAQTSFFNTELPIIKSRVEPEPPQPPPEVAPPEIPKARQPKPPPPPEVTESEPAPAPAVQPLSPKEEEDHRPGLGPMVKKKPPAEVANVLRKAAFAYNGFKPRVGGAGDKLLAKEEPKPSNEPDGISGVVPAPSLRKDTSNETIPSLKPDRNSKERPHINTGDVPSVTVSSPTSTGPLPQQLDDARRSRGSRSPSPEKAKAQTEEKGKAQAETEPEGRRQKRRSNHKTKYLTKLGIDPSILEGRGLEFETTLEDFGWGDLHPKKIEALEADLKRELGRVEAGSWLSHLDQKDDRVEAVEKMLDKAIAECDELEGLLTLYNVELSSLNDDIAFIEAQGQGLQVQTANQKLLQTDLQQLVDTISITPGQLESLKRAPIGKVEGLEEIESSLLLLYKAMITIDPTLIQGSRASTVDDPSKFANTNSFGNSELASMRALQEKRDRYLNESTLFLERLKQFMDMTFGAALMDTKEAIARQAISDSKPSTKLDVAAHDITRNALWQYSPLLLFAKEISRPTWDELIRMYQARARPIYQDEMRDNTIAWKKIARKPTGDEQDLLFTSQEKEAESLSGAARKLTVKRSQTLARGLRSASGDKEAKAEKSQSGKLHPFEVFAGALDELSPLIFTEQNFVTDFFHATSAENIDFPDAVNAAPPEGRHSTNLFARKLFEPDRAMAKRVMEVMEEMYSFWPTDMQNLMEWAVKADPLQGVGILCAIDRKLAELEDTNQDFITRTLQKMQERLTGLFTRFVDEQIRAIEDTKVKIKKRKGVIAFIKTFPHFSLTIENMLPASDDPERLDVRNMVDDAYQKINKAMFESLKVIAKESPAVMAIQGQGDPEDKEALNYHILLIENMNHYMEEVDERADSVLADWRAKAAEEMNEHMALYVDAVIRRPLGKLLEFLESTETLLGSLPSGTPPSSLASRSSHSRSLFRKLVASHDSKELRRGIEALKKRVDKHFGDADDPGLSRNLVAKVLKECEQKYVDVWERTVQVNQDVYAAEVEIEWKREDVSSGFRR</sequence>
<proteinExistence type="predicted"/>
<evidence type="ECO:0000313" key="2">
    <source>
        <dbReference type="Proteomes" id="UP000250078"/>
    </source>
</evidence>
<keyword evidence="2" id="KW-1185">Reference proteome</keyword>
<dbReference type="EMBL" id="KV748282">
    <property type="protein sequence ID" value="OCK86866.1"/>
    <property type="molecule type" value="Genomic_DNA"/>
</dbReference>
<dbReference type="Proteomes" id="UP000250078">
    <property type="component" value="Unassembled WGS sequence"/>
</dbReference>
<protein>
    <submittedName>
        <fullName evidence="1">Uncharacterized protein</fullName>
    </submittedName>
</protein>
<evidence type="ECO:0000313" key="1">
    <source>
        <dbReference type="EMBL" id="OCK86866.1"/>
    </source>
</evidence>
<name>A0ACC8EKZ5_9PEZI</name>